<keyword evidence="6" id="KW-0479">Metal-binding</keyword>
<evidence type="ECO:0000256" key="11">
    <source>
        <dbReference type="ARBA" id="ARBA00023204"/>
    </source>
</evidence>
<evidence type="ECO:0000313" key="13">
    <source>
        <dbReference type="EMBL" id="CDC75611.1"/>
    </source>
</evidence>
<evidence type="ECO:0000256" key="9">
    <source>
        <dbReference type="ARBA" id="ARBA00023004"/>
    </source>
</evidence>
<dbReference type="InterPro" id="IPR051536">
    <property type="entry name" value="UDG_Type-4/5"/>
</dbReference>
<dbReference type="PANTHER" id="PTHR33693">
    <property type="entry name" value="TYPE-5 URACIL-DNA GLYCOSYLASE"/>
    <property type="match status" value="1"/>
</dbReference>
<keyword evidence="11" id="KW-0234">DNA repair</keyword>
<evidence type="ECO:0000256" key="4">
    <source>
        <dbReference type="ARBA" id="ARBA00019403"/>
    </source>
</evidence>
<evidence type="ECO:0000313" key="16">
    <source>
        <dbReference type="Proteomes" id="UP001139365"/>
    </source>
</evidence>
<evidence type="ECO:0000256" key="5">
    <source>
        <dbReference type="ARBA" id="ARBA00022485"/>
    </source>
</evidence>
<keyword evidence="7" id="KW-0227">DNA damage</keyword>
<keyword evidence="10" id="KW-0411">Iron-sulfur</keyword>
<evidence type="ECO:0000256" key="10">
    <source>
        <dbReference type="ARBA" id="ARBA00023014"/>
    </source>
</evidence>
<comment type="caution">
    <text evidence="13">The sequence shown here is derived from an EMBL/GenBank/DDBJ whole genome shotgun (WGS) entry which is preliminary data.</text>
</comment>
<comment type="catalytic activity">
    <reaction evidence="1">
        <text>Hydrolyzes single-stranded DNA or mismatched double-stranded DNA and polynucleotides, releasing free uracil.</text>
        <dbReference type="EC" id="3.2.2.27"/>
    </reaction>
</comment>
<organism evidence="13 15">
    <name type="scientific">Candidatus Colimorpha enterica</name>
    <dbReference type="NCBI Taxonomy" id="3083063"/>
    <lineage>
        <taxon>Bacteria</taxon>
        <taxon>Pseudomonadati</taxon>
        <taxon>Bacteroidota</taxon>
        <taxon>Bacteroidia</taxon>
        <taxon>Bacteroidales</taxon>
        <taxon>Candidatus Colimorpha</taxon>
    </lineage>
</organism>
<dbReference type="Proteomes" id="UP001139365">
    <property type="component" value="Unassembled WGS sequence"/>
</dbReference>
<accession>R6U6A4</accession>
<proteinExistence type="inferred from homology"/>
<dbReference type="AlphaFoldDB" id="R6U6A4"/>
<dbReference type="GO" id="GO:0046872">
    <property type="term" value="F:metal ion binding"/>
    <property type="evidence" value="ECO:0007669"/>
    <property type="project" value="UniProtKB-KW"/>
</dbReference>
<evidence type="ECO:0000256" key="6">
    <source>
        <dbReference type="ARBA" id="ARBA00022723"/>
    </source>
</evidence>
<protein>
    <recommendedName>
        <fullName evidence="4">Type-4 uracil-DNA glycosylase</fullName>
        <ecNumber evidence="3">3.2.2.27</ecNumber>
    </recommendedName>
</protein>
<gene>
    <name evidence="13" type="ORF">BN580_01875</name>
    <name evidence="14" type="ORF">MR241_04855</name>
</gene>
<dbReference type="GO" id="GO:0051539">
    <property type="term" value="F:4 iron, 4 sulfur cluster binding"/>
    <property type="evidence" value="ECO:0007669"/>
    <property type="project" value="UniProtKB-KW"/>
</dbReference>
<evidence type="ECO:0000313" key="15">
    <source>
        <dbReference type="Proteomes" id="UP000017938"/>
    </source>
</evidence>
<evidence type="ECO:0000256" key="8">
    <source>
        <dbReference type="ARBA" id="ARBA00022801"/>
    </source>
</evidence>
<reference evidence="14 16" key="2">
    <citation type="submission" date="2022-03" db="EMBL/GenBank/DDBJ databases">
        <title>Metagenome-assembled genomes from swine fecal metagenomes.</title>
        <authorList>
            <person name="Holman D.B."/>
            <person name="Kommadath A."/>
        </authorList>
    </citation>
    <scope>NUCLEOTIDE SEQUENCE [LARGE SCALE GENOMIC DNA]</scope>
    <source>
        <strain evidence="14">SUG147</strain>
    </source>
</reference>
<dbReference type="CDD" id="cd10030">
    <property type="entry name" value="UDG-F4_TTUDGA_SPO1dp_like"/>
    <property type="match status" value="1"/>
</dbReference>
<sequence>MTWEELENKCRGCTACPLSATRTNVVFGCGDRNADLMFIGEAPGESEDLSGTPFVGRAGKLFDKYLEAVGIPRDSVYIANMLKCRPPKNRDPLPEEQDLCIEYLKNQISLISPKLIVCLGRISAMRLIKPDFRITREHGMWFPGDGYEISAVFHPSLLLRDPRKKEDMLTDMKAVRKKLDAVKGK</sequence>
<dbReference type="Pfam" id="PF03167">
    <property type="entry name" value="UDG"/>
    <property type="match status" value="1"/>
</dbReference>
<dbReference type="SMART" id="SM00987">
    <property type="entry name" value="UreE_C"/>
    <property type="match status" value="1"/>
</dbReference>
<reference evidence="13" key="1">
    <citation type="submission" date="2012-11" db="EMBL/GenBank/DDBJ databases">
        <title>Dependencies among metagenomic species, viruses, plasmids and units of genetic variation.</title>
        <authorList>
            <person name="Nielsen H.B."/>
            <person name="Almeida M."/>
            <person name="Juncker A.S."/>
            <person name="Rasmussen S."/>
            <person name="Li J."/>
            <person name="Sunagawa S."/>
            <person name="Plichta D."/>
            <person name="Gautier L."/>
            <person name="Le Chatelier E."/>
            <person name="Peletier E."/>
            <person name="Bonde I."/>
            <person name="Nielsen T."/>
            <person name="Manichanh C."/>
            <person name="Arumugam M."/>
            <person name="Batto J."/>
            <person name="Santos M.B.Q.D."/>
            <person name="Blom N."/>
            <person name="Borruel N."/>
            <person name="Burgdorf K.S."/>
            <person name="Boumezbeur F."/>
            <person name="Casellas F."/>
            <person name="Dore J."/>
            <person name="Guarner F."/>
            <person name="Hansen T."/>
            <person name="Hildebrand F."/>
            <person name="Kaas R.S."/>
            <person name="Kennedy S."/>
            <person name="Kristiansen K."/>
            <person name="Kultima J.R."/>
            <person name="Leonard P."/>
            <person name="Levenez F."/>
            <person name="Lund O."/>
            <person name="Moumen B."/>
            <person name="Le Paslier D."/>
            <person name="Pons N."/>
            <person name="Pedersen O."/>
            <person name="Prifti E."/>
            <person name="Qin J."/>
            <person name="Raes J."/>
            <person name="Tap J."/>
            <person name="Tims S."/>
            <person name="Ussery D.W."/>
            <person name="Yamada T."/>
            <person name="MetaHit consortium"/>
            <person name="Renault P."/>
            <person name="Sicheritz-Ponten T."/>
            <person name="Bork P."/>
            <person name="Wang J."/>
            <person name="Brunak S."/>
            <person name="Ehrlich S.D."/>
        </authorList>
    </citation>
    <scope>NUCLEOTIDE SEQUENCE [LARGE SCALE GENOMIC DNA]</scope>
</reference>
<dbReference type="PANTHER" id="PTHR33693:SF1">
    <property type="entry name" value="TYPE-4 URACIL-DNA GLYCOSYLASE"/>
    <property type="match status" value="1"/>
</dbReference>
<feature type="domain" description="Uracil-DNA glycosylase-like" evidence="12">
    <location>
        <begin position="27"/>
        <end position="173"/>
    </location>
</feature>
<dbReference type="EC" id="3.2.2.27" evidence="3"/>
<dbReference type="SMART" id="SM00986">
    <property type="entry name" value="UDG"/>
    <property type="match status" value="1"/>
</dbReference>
<dbReference type="GO" id="GO:0006281">
    <property type="term" value="P:DNA repair"/>
    <property type="evidence" value="ECO:0007669"/>
    <property type="project" value="UniProtKB-KW"/>
</dbReference>
<dbReference type="GO" id="GO:0004844">
    <property type="term" value="F:uracil DNA N-glycosylase activity"/>
    <property type="evidence" value="ECO:0007669"/>
    <property type="project" value="UniProtKB-EC"/>
</dbReference>
<evidence type="ECO:0000256" key="3">
    <source>
        <dbReference type="ARBA" id="ARBA00012030"/>
    </source>
</evidence>
<dbReference type="EMBL" id="CBFW010000307">
    <property type="protein sequence ID" value="CDC75611.1"/>
    <property type="molecule type" value="Genomic_DNA"/>
</dbReference>
<dbReference type="EMBL" id="JALEMU010000073">
    <property type="protein sequence ID" value="MCI5755605.1"/>
    <property type="molecule type" value="Genomic_DNA"/>
</dbReference>
<evidence type="ECO:0000256" key="1">
    <source>
        <dbReference type="ARBA" id="ARBA00001400"/>
    </source>
</evidence>
<dbReference type="Gene3D" id="3.40.470.10">
    <property type="entry name" value="Uracil-DNA glycosylase-like domain"/>
    <property type="match status" value="1"/>
</dbReference>
<keyword evidence="5" id="KW-0004">4Fe-4S</keyword>
<dbReference type="InterPro" id="IPR005273">
    <property type="entry name" value="Ura-DNA_glyco_family4"/>
</dbReference>
<evidence type="ECO:0000256" key="2">
    <source>
        <dbReference type="ARBA" id="ARBA00006521"/>
    </source>
</evidence>
<dbReference type="SUPFAM" id="SSF52141">
    <property type="entry name" value="Uracil-DNA glycosylase-like"/>
    <property type="match status" value="1"/>
</dbReference>
<keyword evidence="9" id="KW-0408">Iron</keyword>
<dbReference type="Proteomes" id="UP000017938">
    <property type="component" value="Unassembled WGS sequence"/>
</dbReference>
<comment type="similarity">
    <text evidence="2">Belongs to the uracil-DNA glycosylase (UDG) superfamily. Type 4 (UDGa) family.</text>
</comment>
<name>R6U6A4_9BACT</name>
<dbReference type="InterPro" id="IPR005122">
    <property type="entry name" value="Uracil-DNA_glycosylase-like"/>
</dbReference>
<keyword evidence="8" id="KW-0378">Hydrolase</keyword>
<evidence type="ECO:0000256" key="7">
    <source>
        <dbReference type="ARBA" id="ARBA00022763"/>
    </source>
</evidence>
<evidence type="ECO:0000259" key="12">
    <source>
        <dbReference type="SMART" id="SM00986"/>
    </source>
</evidence>
<dbReference type="STRING" id="1263015.BN580_01875"/>
<dbReference type="InterPro" id="IPR036895">
    <property type="entry name" value="Uracil-DNA_glycosylase-like_sf"/>
</dbReference>
<evidence type="ECO:0000313" key="14">
    <source>
        <dbReference type="EMBL" id="MCI5755605.1"/>
    </source>
</evidence>
<dbReference type="NCBIfam" id="TIGR00758">
    <property type="entry name" value="UDG_fam4"/>
    <property type="match status" value="1"/>
</dbReference>